<feature type="compositionally biased region" description="Polar residues" evidence="1">
    <location>
        <begin position="1"/>
        <end position="10"/>
    </location>
</feature>
<feature type="compositionally biased region" description="Basic and acidic residues" evidence="1">
    <location>
        <begin position="11"/>
        <end position="21"/>
    </location>
</feature>
<keyword evidence="3" id="KW-1185">Reference proteome</keyword>
<organism evidence="2 3">
    <name type="scientific">Trifolium medium</name>
    <dbReference type="NCBI Taxonomy" id="97028"/>
    <lineage>
        <taxon>Eukaryota</taxon>
        <taxon>Viridiplantae</taxon>
        <taxon>Streptophyta</taxon>
        <taxon>Embryophyta</taxon>
        <taxon>Tracheophyta</taxon>
        <taxon>Spermatophyta</taxon>
        <taxon>Magnoliopsida</taxon>
        <taxon>eudicotyledons</taxon>
        <taxon>Gunneridae</taxon>
        <taxon>Pentapetalae</taxon>
        <taxon>rosids</taxon>
        <taxon>fabids</taxon>
        <taxon>Fabales</taxon>
        <taxon>Fabaceae</taxon>
        <taxon>Papilionoideae</taxon>
        <taxon>50 kb inversion clade</taxon>
        <taxon>NPAAA clade</taxon>
        <taxon>Hologalegina</taxon>
        <taxon>IRL clade</taxon>
        <taxon>Trifolieae</taxon>
        <taxon>Trifolium</taxon>
    </lineage>
</organism>
<dbReference type="AlphaFoldDB" id="A0A392P0C4"/>
<evidence type="ECO:0000313" key="3">
    <source>
        <dbReference type="Proteomes" id="UP000265520"/>
    </source>
</evidence>
<reference evidence="2 3" key="1">
    <citation type="journal article" date="2018" name="Front. Plant Sci.">
        <title>Red Clover (Trifolium pratense) and Zigzag Clover (T. medium) - A Picture of Genomic Similarities and Differences.</title>
        <authorList>
            <person name="Dluhosova J."/>
            <person name="Istvanek J."/>
            <person name="Nedelnik J."/>
            <person name="Repkova J."/>
        </authorList>
    </citation>
    <scope>NUCLEOTIDE SEQUENCE [LARGE SCALE GENOMIC DNA]</scope>
    <source>
        <strain evidence="3">cv. 10/8</strain>
        <tissue evidence="2">Leaf</tissue>
    </source>
</reference>
<feature type="compositionally biased region" description="Polar residues" evidence="1">
    <location>
        <begin position="34"/>
        <end position="49"/>
    </location>
</feature>
<feature type="non-terminal residue" evidence="2">
    <location>
        <position position="1"/>
    </location>
</feature>
<comment type="caution">
    <text evidence="2">The sequence shown here is derived from an EMBL/GenBank/DDBJ whole genome shotgun (WGS) entry which is preliminary data.</text>
</comment>
<dbReference type="EMBL" id="LXQA010057118">
    <property type="protein sequence ID" value="MCI04960.1"/>
    <property type="molecule type" value="Genomic_DNA"/>
</dbReference>
<sequence length="49" mass="5497">DVSSAPTESPNRNEDEQKDIHSSTPLYLELHPEGTSNFKSPTKVSQVWL</sequence>
<dbReference type="Proteomes" id="UP000265520">
    <property type="component" value="Unassembled WGS sequence"/>
</dbReference>
<proteinExistence type="predicted"/>
<protein>
    <submittedName>
        <fullName evidence="2">Uncharacterized protein</fullName>
    </submittedName>
</protein>
<name>A0A392P0C4_9FABA</name>
<evidence type="ECO:0000256" key="1">
    <source>
        <dbReference type="SAM" id="MobiDB-lite"/>
    </source>
</evidence>
<feature type="region of interest" description="Disordered" evidence="1">
    <location>
        <begin position="1"/>
        <end position="49"/>
    </location>
</feature>
<evidence type="ECO:0000313" key="2">
    <source>
        <dbReference type="EMBL" id="MCI04960.1"/>
    </source>
</evidence>
<accession>A0A392P0C4</accession>